<name>A0ABY4GJ78_9BACI</name>
<reference evidence="4 5" key="1">
    <citation type="submission" date="2022-04" db="EMBL/GenBank/DDBJ databases">
        <title>Gracilibacillus sp. isolated from saltern.</title>
        <authorList>
            <person name="Won M."/>
            <person name="Lee C.-M."/>
            <person name="Woen H.-Y."/>
            <person name="Kwon S.-W."/>
        </authorList>
    </citation>
    <scope>NUCLEOTIDE SEQUENCE [LARGE SCALE GENOMIC DNA]</scope>
    <source>
        <strain evidence="4 5">SSPM10-3</strain>
    </source>
</reference>
<dbReference type="Gene3D" id="1.20.20.10">
    <property type="entry name" value="F1F0 ATP synthase subunit C"/>
    <property type="match status" value="1"/>
</dbReference>
<keyword evidence="3" id="KW-0812">Transmembrane</keyword>
<dbReference type="Proteomes" id="UP000831537">
    <property type="component" value="Chromosome"/>
</dbReference>
<keyword evidence="3" id="KW-1133">Transmembrane helix</keyword>
<keyword evidence="2" id="KW-0813">Transport</keyword>
<sequence>MIAIWLFTFAAVVAGYGILFAYKRLMRGLSYRIKRNEFHFKGLQKDQISFFIQIALIEAVPIFLIILGFTFMGGASISALGRIIPLLIILAVIVTCFLQVQKAKRDVMEIATNLNGQELSYVRSLSFIGYMTVLGIPVLAFAGIFLV</sequence>
<accession>A0ABY4GJ78</accession>
<evidence type="ECO:0000313" key="5">
    <source>
        <dbReference type="Proteomes" id="UP000831537"/>
    </source>
</evidence>
<keyword evidence="3" id="KW-0472">Membrane</keyword>
<feature type="transmembrane region" description="Helical" evidence="3">
    <location>
        <begin position="79"/>
        <end position="100"/>
    </location>
</feature>
<evidence type="ECO:0000256" key="1">
    <source>
        <dbReference type="ARBA" id="ARBA00022781"/>
    </source>
</evidence>
<feature type="transmembrane region" description="Helical" evidence="3">
    <location>
        <begin position="121"/>
        <end position="146"/>
    </location>
</feature>
<dbReference type="RefSeq" id="WP_244741770.1">
    <property type="nucleotide sequence ID" value="NZ_CP095071.1"/>
</dbReference>
<keyword evidence="5" id="KW-1185">Reference proteome</keyword>
<proteinExistence type="predicted"/>
<gene>
    <name evidence="4" type="ORF">MUN87_16390</name>
</gene>
<evidence type="ECO:0000313" key="4">
    <source>
        <dbReference type="EMBL" id="UOQ84273.1"/>
    </source>
</evidence>
<protein>
    <submittedName>
        <fullName evidence="4">Uncharacterized protein</fullName>
    </submittedName>
</protein>
<feature type="transmembrane region" description="Helical" evidence="3">
    <location>
        <begin position="50"/>
        <end position="73"/>
    </location>
</feature>
<evidence type="ECO:0000256" key="2">
    <source>
        <dbReference type="ARBA" id="ARBA00023065"/>
    </source>
</evidence>
<dbReference type="EMBL" id="CP095071">
    <property type="protein sequence ID" value="UOQ84273.1"/>
    <property type="molecule type" value="Genomic_DNA"/>
</dbReference>
<dbReference type="InterPro" id="IPR038662">
    <property type="entry name" value="ATP_synth_F0_csu_sf"/>
</dbReference>
<keyword evidence="2" id="KW-0406">Ion transport</keyword>
<evidence type="ECO:0000256" key="3">
    <source>
        <dbReference type="SAM" id="Phobius"/>
    </source>
</evidence>
<feature type="transmembrane region" description="Helical" evidence="3">
    <location>
        <begin position="6"/>
        <end position="25"/>
    </location>
</feature>
<organism evidence="4 5">
    <name type="scientific">Gracilibacillus salinarum</name>
    <dbReference type="NCBI Taxonomy" id="2932255"/>
    <lineage>
        <taxon>Bacteria</taxon>
        <taxon>Bacillati</taxon>
        <taxon>Bacillota</taxon>
        <taxon>Bacilli</taxon>
        <taxon>Bacillales</taxon>
        <taxon>Bacillaceae</taxon>
        <taxon>Gracilibacillus</taxon>
    </lineage>
</organism>
<keyword evidence="1" id="KW-0375">Hydrogen ion transport</keyword>